<dbReference type="AlphaFoldDB" id="A0AA92VUV0"/>
<dbReference type="GO" id="GO:0016301">
    <property type="term" value="F:kinase activity"/>
    <property type="evidence" value="ECO:0007669"/>
    <property type="project" value="InterPro"/>
</dbReference>
<keyword evidence="1" id="KW-0547">Nucleotide-binding</keyword>
<dbReference type="InterPro" id="IPR027417">
    <property type="entry name" value="P-loop_NTPase"/>
</dbReference>
<gene>
    <name evidence="4" type="ORF">DXC61_03705</name>
</gene>
<dbReference type="SUPFAM" id="SSF52540">
    <property type="entry name" value="P-loop containing nucleoside triphosphate hydrolases"/>
    <property type="match status" value="1"/>
</dbReference>
<dbReference type="Proteomes" id="UP000261187">
    <property type="component" value="Unassembled WGS sequence"/>
</dbReference>
<keyword evidence="2 4" id="KW-0067">ATP-binding</keyword>
<accession>A0AA92VUV0</accession>
<dbReference type="InterPro" id="IPR010488">
    <property type="entry name" value="Zeta_toxin_domain"/>
</dbReference>
<comment type="caution">
    <text evidence="4">The sequence shown here is derived from an EMBL/GenBank/DDBJ whole genome shotgun (WGS) entry which is preliminary data.</text>
</comment>
<feature type="domain" description="Zeta toxin" evidence="3">
    <location>
        <begin position="6"/>
        <end position="44"/>
    </location>
</feature>
<evidence type="ECO:0000256" key="1">
    <source>
        <dbReference type="ARBA" id="ARBA00022741"/>
    </source>
</evidence>
<proteinExistence type="predicted"/>
<evidence type="ECO:0000313" key="4">
    <source>
        <dbReference type="EMBL" id="RGL63124.1"/>
    </source>
</evidence>
<protein>
    <submittedName>
        <fullName evidence="4">ATP-binding cassette domain-containing protein</fullName>
    </submittedName>
</protein>
<dbReference type="GO" id="GO:0005524">
    <property type="term" value="F:ATP binding"/>
    <property type="evidence" value="ECO:0007669"/>
    <property type="project" value="UniProtKB-KW"/>
</dbReference>
<dbReference type="EMBL" id="QSSA01000006">
    <property type="protein sequence ID" value="RGL63124.1"/>
    <property type="molecule type" value="Genomic_DNA"/>
</dbReference>
<evidence type="ECO:0000313" key="5">
    <source>
        <dbReference type="Proteomes" id="UP000261187"/>
    </source>
</evidence>
<sequence length="62" mass="6922">MEAKIHKPVLIVIAGPNGSGKTTITSRVLHHEWLEDSIYINPDNTAQKEQRTTLHHPSPVTI</sequence>
<dbReference type="Gene3D" id="3.40.50.300">
    <property type="entry name" value="P-loop containing nucleotide triphosphate hydrolases"/>
    <property type="match status" value="1"/>
</dbReference>
<reference evidence="4 5" key="1">
    <citation type="submission" date="2018-08" db="EMBL/GenBank/DDBJ databases">
        <title>A genome reference for cultivated species of the human gut microbiota.</title>
        <authorList>
            <person name="Zou Y."/>
            <person name="Xue W."/>
            <person name="Luo G."/>
        </authorList>
    </citation>
    <scope>NUCLEOTIDE SEQUENCE [LARGE SCALE GENOMIC DNA]</scope>
    <source>
        <strain evidence="4 5">TF06-40</strain>
    </source>
</reference>
<dbReference type="Pfam" id="PF06414">
    <property type="entry name" value="Zeta_toxin"/>
    <property type="match status" value="1"/>
</dbReference>
<name>A0AA92VUV0_9BACT</name>
<evidence type="ECO:0000259" key="3">
    <source>
        <dbReference type="Pfam" id="PF06414"/>
    </source>
</evidence>
<evidence type="ECO:0000256" key="2">
    <source>
        <dbReference type="ARBA" id="ARBA00022840"/>
    </source>
</evidence>
<organism evidence="4 5">
    <name type="scientific">Segatella copri</name>
    <dbReference type="NCBI Taxonomy" id="165179"/>
    <lineage>
        <taxon>Bacteria</taxon>
        <taxon>Pseudomonadati</taxon>
        <taxon>Bacteroidota</taxon>
        <taxon>Bacteroidia</taxon>
        <taxon>Bacteroidales</taxon>
        <taxon>Prevotellaceae</taxon>
        <taxon>Segatella</taxon>
    </lineage>
</organism>